<dbReference type="AlphaFoldDB" id="A0A8I0HDQ3"/>
<gene>
    <name evidence="1" type="ORF">GUH15_31595</name>
</gene>
<evidence type="ECO:0000313" key="1">
    <source>
        <dbReference type="EMBL" id="MBD4340507.1"/>
    </source>
</evidence>
<comment type="caution">
    <text evidence="1">The sequence shown here is derived from an EMBL/GenBank/DDBJ whole genome shotgun (WGS) entry which is preliminary data.</text>
</comment>
<feature type="non-terminal residue" evidence="1">
    <location>
        <position position="1"/>
    </location>
</feature>
<proteinExistence type="predicted"/>
<feature type="non-terminal residue" evidence="1">
    <location>
        <position position="77"/>
    </location>
</feature>
<organism evidence="1 2">
    <name type="scientific">Xanthomonas citri pv. citri</name>
    <dbReference type="NCBI Taxonomy" id="611301"/>
    <lineage>
        <taxon>Bacteria</taxon>
        <taxon>Pseudomonadati</taxon>
        <taxon>Pseudomonadota</taxon>
        <taxon>Gammaproteobacteria</taxon>
        <taxon>Lysobacterales</taxon>
        <taxon>Lysobacteraceae</taxon>
        <taxon>Xanthomonas</taxon>
    </lineage>
</organism>
<sequence>VFYYHGAKIAKDVKTNILKGMMIKMKKAILCIFMCLVLMLSFAACKNKDGSSDTTAPDTTEGTTSSLEDIINALNGV</sequence>
<reference evidence="1" key="1">
    <citation type="submission" date="2020-01" db="EMBL/GenBank/DDBJ databases">
        <authorList>
            <person name="Richard D."/>
        </authorList>
    </citation>
    <scope>NUCLEOTIDE SEQUENCE</scope>
    <source>
        <strain evidence="1">JP541</strain>
    </source>
</reference>
<evidence type="ECO:0000313" key="2">
    <source>
        <dbReference type="Proteomes" id="UP000653002"/>
    </source>
</evidence>
<dbReference type="Proteomes" id="UP000653002">
    <property type="component" value="Unassembled WGS sequence"/>
</dbReference>
<accession>A0A8I0HDQ3</accession>
<name>A0A8I0HDQ3_XANCI</name>
<protein>
    <submittedName>
        <fullName evidence="1">Uncharacterized protein</fullName>
    </submittedName>
</protein>
<dbReference type="EMBL" id="JAABFR010002686">
    <property type="protein sequence ID" value="MBD4340507.1"/>
    <property type="molecule type" value="Genomic_DNA"/>
</dbReference>